<dbReference type="Pfam" id="PF00294">
    <property type="entry name" value="PfkB"/>
    <property type="match status" value="1"/>
</dbReference>
<keyword evidence="1" id="KW-0808">Transferase</keyword>
<accession>X1GKT0</accession>
<dbReference type="AlphaFoldDB" id="X1GKT0"/>
<dbReference type="PANTHER" id="PTHR10584">
    <property type="entry name" value="SUGAR KINASE"/>
    <property type="match status" value="1"/>
</dbReference>
<dbReference type="InterPro" id="IPR029056">
    <property type="entry name" value="Ribokinase-like"/>
</dbReference>
<dbReference type="InterPro" id="IPR011611">
    <property type="entry name" value="PfkB_dom"/>
</dbReference>
<reference evidence="4" key="1">
    <citation type="journal article" date="2014" name="Front. Microbiol.">
        <title>High frequency of phylogenetically diverse reductive dehalogenase-homologous genes in deep subseafloor sedimentary metagenomes.</title>
        <authorList>
            <person name="Kawai M."/>
            <person name="Futagami T."/>
            <person name="Toyoda A."/>
            <person name="Takaki Y."/>
            <person name="Nishi S."/>
            <person name="Hori S."/>
            <person name="Arai W."/>
            <person name="Tsubouchi T."/>
            <person name="Morono Y."/>
            <person name="Uchiyama I."/>
            <person name="Ito T."/>
            <person name="Fujiyama A."/>
            <person name="Inagaki F."/>
            <person name="Takami H."/>
        </authorList>
    </citation>
    <scope>NUCLEOTIDE SEQUENCE</scope>
    <source>
        <strain evidence="4">Expedition CK06-06</strain>
    </source>
</reference>
<dbReference type="GO" id="GO:0016301">
    <property type="term" value="F:kinase activity"/>
    <property type="evidence" value="ECO:0007669"/>
    <property type="project" value="UniProtKB-KW"/>
</dbReference>
<organism evidence="4">
    <name type="scientific">marine sediment metagenome</name>
    <dbReference type="NCBI Taxonomy" id="412755"/>
    <lineage>
        <taxon>unclassified sequences</taxon>
        <taxon>metagenomes</taxon>
        <taxon>ecological metagenomes</taxon>
    </lineage>
</organism>
<protein>
    <recommendedName>
        <fullName evidence="3">Carbohydrate kinase PfkB domain-containing protein</fullName>
    </recommendedName>
</protein>
<evidence type="ECO:0000259" key="3">
    <source>
        <dbReference type="Pfam" id="PF00294"/>
    </source>
</evidence>
<evidence type="ECO:0000313" key="4">
    <source>
        <dbReference type="EMBL" id="GAH33603.1"/>
    </source>
</evidence>
<dbReference type="PANTHER" id="PTHR10584:SF166">
    <property type="entry name" value="RIBOKINASE"/>
    <property type="match status" value="1"/>
</dbReference>
<comment type="caution">
    <text evidence="4">The sequence shown here is derived from an EMBL/GenBank/DDBJ whole genome shotgun (WGS) entry which is preliminary data.</text>
</comment>
<evidence type="ECO:0000256" key="1">
    <source>
        <dbReference type="ARBA" id="ARBA00022679"/>
    </source>
</evidence>
<feature type="domain" description="Carbohydrate kinase PfkB" evidence="3">
    <location>
        <begin position="33"/>
        <end position="169"/>
    </location>
</feature>
<dbReference type="SUPFAM" id="SSF53613">
    <property type="entry name" value="Ribokinase-like"/>
    <property type="match status" value="1"/>
</dbReference>
<proteinExistence type="predicted"/>
<name>X1GKT0_9ZZZZ</name>
<feature type="non-terminal residue" evidence="4">
    <location>
        <position position="1"/>
    </location>
</feature>
<gene>
    <name evidence="4" type="ORF">S03H2_15465</name>
</gene>
<sequence length="185" mass="19859">FKILLELMNRLDLSTNLSFAPGALYAVKGLRALAPILGRTYILFINQNEIEQLTGRDIIAGAESCLEQGCQIIAVTLGRGIRLELGKGTSRRTINAVCYIRDGKNEYAIESTGYNAVSAPGATGAGDAFATGFLYGLVKGKGLEECGCLADIVAQFSISKVGAREGLPTSTELSQRYQEVYNKQL</sequence>
<dbReference type="Gene3D" id="3.40.1190.20">
    <property type="match status" value="1"/>
</dbReference>
<keyword evidence="2" id="KW-0418">Kinase</keyword>
<evidence type="ECO:0000256" key="2">
    <source>
        <dbReference type="ARBA" id="ARBA00022777"/>
    </source>
</evidence>
<dbReference type="EMBL" id="BARU01007867">
    <property type="protein sequence ID" value="GAH33603.1"/>
    <property type="molecule type" value="Genomic_DNA"/>
</dbReference>